<dbReference type="Pfam" id="PF03706">
    <property type="entry name" value="LPG_synthase_TM"/>
    <property type="match status" value="1"/>
</dbReference>
<evidence type="ECO:0000256" key="1">
    <source>
        <dbReference type="ARBA" id="ARBA00004651"/>
    </source>
</evidence>
<keyword evidence="4 7" id="KW-0812">Transmembrane</keyword>
<feature type="transmembrane region" description="Helical" evidence="7">
    <location>
        <begin position="113"/>
        <end position="134"/>
    </location>
</feature>
<name>A0A0E3PU32_9EURY</name>
<proteinExistence type="inferred from homology"/>
<evidence type="ECO:0000313" key="9">
    <source>
        <dbReference type="Proteomes" id="UP000033123"/>
    </source>
</evidence>
<evidence type="ECO:0000256" key="7">
    <source>
        <dbReference type="SAM" id="Phobius"/>
    </source>
</evidence>
<dbReference type="PATRIC" id="fig|1434118.4.peg.5468"/>
<accession>A0A0E3PU32</accession>
<gene>
    <name evidence="8" type="ORF">MSSAC_4264</name>
</gene>
<comment type="subcellular location">
    <subcellularLocation>
        <location evidence="1">Cell membrane</location>
        <topology evidence="1">Multi-pass membrane protein</topology>
    </subcellularLocation>
</comment>
<comment type="similarity">
    <text evidence="2">Belongs to the UPF0104 family.</text>
</comment>
<dbReference type="Proteomes" id="UP000033123">
    <property type="component" value="Chromosome"/>
</dbReference>
<sequence length="321" mass="35087">MIIILSVVALLTGIKDIIGNLKNVSIHGITLAILIYTAEWPLRGIRYKTILSKLNKHYGTLVLTESIFISQLVNVLLPARIGDITRIHVLKRKVGLPITNGLSSLAIERFCDVTAVTLIALLTTLMVSTLVTVYPWVISTIYLAGIIILVFIIFVCVFVTQRGNTSSGLIVKISNYCNSVKYINKIKHFISQLICEISIFASDPRSAISALMISIYIWIIDIITCFAVLASFQAVHFSVYTIAIVFLAVAVGTITKLFPVTPGAIGTYEIALVAIFGLAGIEQSIAFIVAVVDHLIKNGVTVFGGGISFYILDIKWNEEPI</sequence>
<feature type="transmembrane region" description="Helical" evidence="7">
    <location>
        <begin position="207"/>
        <end position="231"/>
    </location>
</feature>
<feature type="transmembrane region" description="Helical" evidence="7">
    <location>
        <begin position="270"/>
        <end position="289"/>
    </location>
</feature>
<evidence type="ECO:0000256" key="5">
    <source>
        <dbReference type="ARBA" id="ARBA00022989"/>
    </source>
</evidence>
<dbReference type="PANTHER" id="PTHR39087">
    <property type="entry name" value="UPF0104 MEMBRANE PROTEIN MJ1595"/>
    <property type="match status" value="1"/>
</dbReference>
<dbReference type="EMBL" id="CP009508">
    <property type="protein sequence ID" value="AKB38854.1"/>
    <property type="molecule type" value="Genomic_DNA"/>
</dbReference>
<dbReference type="PANTHER" id="PTHR39087:SF2">
    <property type="entry name" value="UPF0104 MEMBRANE PROTEIN MJ1595"/>
    <property type="match status" value="1"/>
</dbReference>
<dbReference type="STRING" id="1434118.MSSAC_4264"/>
<reference evidence="8 9" key="1">
    <citation type="submission" date="2014-07" db="EMBL/GenBank/DDBJ databases">
        <title>Methanogenic archaea and the global carbon cycle.</title>
        <authorList>
            <person name="Henriksen J.R."/>
            <person name="Luke J."/>
            <person name="Reinhart S."/>
            <person name="Benedict M.N."/>
            <person name="Youngblut N.D."/>
            <person name="Metcalf M.E."/>
            <person name="Whitaker R.J."/>
            <person name="Metcalf W.W."/>
        </authorList>
    </citation>
    <scope>NUCLEOTIDE SEQUENCE [LARGE SCALE GENOMIC DNA]</scope>
    <source>
        <strain evidence="8 9">C2J</strain>
    </source>
</reference>
<dbReference type="NCBIfam" id="TIGR00374">
    <property type="entry name" value="flippase-like domain"/>
    <property type="match status" value="1"/>
</dbReference>
<evidence type="ECO:0000256" key="4">
    <source>
        <dbReference type="ARBA" id="ARBA00022692"/>
    </source>
</evidence>
<dbReference type="GO" id="GO:0005886">
    <property type="term" value="C:plasma membrane"/>
    <property type="evidence" value="ECO:0007669"/>
    <property type="project" value="UniProtKB-SubCell"/>
</dbReference>
<keyword evidence="5 7" id="KW-1133">Transmembrane helix</keyword>
<feature type="transmembrane region" description="Helical" evidence="7">
    <location>
        <begin position="140"/>
        <end position="160"/>
    </location>
</feature>
<dbReference type="AlphaFoldDB" id="A0A0E3PU32"/>
<dbReference type="KEGG" id="msj:MSSAC_4264"/>
<evidence type="ECO:0000256" key="6">
    <source>
        <dbReference type="ARBA" id="ARBA00023136"/>
    </source>
</evidence>
<protein>
    <submittedName>
        <fullName evidence="8">Dolichol-P-glucose synthetase</fullName>
    </submittedName>
</protein>
<evidence type="ECO:0000256" key="3">
    <source>
        <dbReference type="ARBA" id="ARBA00022475"/>
    </source>
</evidence>
<dbReference type="HOGENOM" id="CLU_048072_3_0_2"/>
<organism evidence="8 9">
    <name type="scientific">Methanosarcina siciliae C2J</name>
    <dbReference type="NCBI Taxonomy" id="1434118"/>
    <lineage>
        <taxon>Archaea</taxon>
        <taxon>Methanobacteriati</taxon>
        <taxon>Methanobacteriota</taxon>
        <taxon>Stenosarchaea group</taxon>
        <taxon>Methanomicrobia</taxon>
        <taxon>Methanosarcinales</taxon>
        <taxon>Methanosarcinaceae</taxon>
        <taxon>Methanosarcina</taxon>
    </lineage>
</organism>
<dbReference type="InterPro" id="IPR022791">
    <property type="entry name" value="L-PG_synthase/AglD"/>
</dbReference>
<evidence type="ECO:0000313" key="8">
    <source>
        <dbReference type="EMBL" id="AKB38854.1"/>
    </source>
</evidence>
<keyword evidence="6 7" id="KW-0472">Membrane</keyword>
<keyword evidence="3" id="KW-1003">Cell membrane</keyword>
<evidence type="ECO:0000256" key="2">
    <source>
        <dbReference type="ARBA" id="ARBA00011061"/>
    </source>
</evidence>
<feature type="transmembrane region" description="Helical" evidence="7">
    <location>
        <begin position="237"/>
        <end position="258"/>
    </location>
</feature>